<dbReference type="GO" id="GO:0000724">
    <property type="term" value="P:double-strand break repair via homologous recombination"/>
    <property type="evidence" value="ECO:0007669"/>
    <property type="project" value="TreeGrafter"/>
</dbReference>
<evidence type="ECO:0000259" key="13">
    <source>
        <dbReference type="PROSITE" id="PS51805"/>
    </source>
</evidence>
<dbReference type="PANTHER" id="PTHR13763">
    <property type="entry name" value="BREAST CANCER TYPE 1 SUSCEPTIBILITY PROTEIN BRCA1"/>
    <property type="match status" value="1"/>
</dbReference>
<feature type="region of interest" description="Disordered" evidence="10">
    <location>
        <begin position="203"/>
        <end position="258"/>
    </location>
</feature>
<comment type="subcellular location">
    <subcellularLocation>
        <location evidence="1">Nucleus</location>
    </subcellularLocation>
</comment>
<comment type="caution">
    <text evidence="14">The sequence shown here is derived from an EMBL/GenBank/DDBJ whole genome shotgun (WGS) entry which is preliminary data.</text>
</comment>
<accession>A0AAV3QQL6</accession>
<dbReference type="InterPro" id="IPR036420">
    <property type="entry name" value="BRCT_dom_sf"/>
</dbReference>
<evidence type="ECO:0000256" key="6">
    <source>
        <dbReference type="ARBA" id="ARBA00022833"/>
    </source>
</evidence>
<keyword evidence="7" id="KW-0234">DNA repair</keyword>
<organism evidence="14 15">
    <name type="scientific">Lithospermum erythrorhizon</name>
    <name type="common">Purple gromwell</name>
    <name type="synonym">Lithospermum officinale var. erythrorhizon</name>
    <dbReference type="NCBI Taxonomy" id="34254"/>
    <lineage>
        <taxon>Eukaryota</taxon>
        <taxon>Viridiplantae</taxon>
        <taxon>Streptophyta</taxon>
        <taxon>Embryophyta</taxon>
        <taxon>Tracheophyta</taxon>
        <taxon>Spermatophyta</taxon>
        <taxon>Magnoliopsida</taxon>
        <taxon>eudicotyledons</taxon>
        <taxon>Gunneridae</taxon>
        <taxon>Pentapetalae</taxon>
        <taxon>asterids</taxon>
        <taxon>lamiids</taxon>
        <taxon>Boraginales</taxon>
        <taxon>Boraginaceae</taxon>
        <taxon>Boraginoideae</taxon>
        <taxon>Lithospermeae</taxon>
        <taxon>Lithospermum</taxon>
    </lineage>
</organism>
<dbReference type="Gene3D" id="3.40.50.10190">
    <property type="entry name" value="BRCT domain"/>
    <property type="match status" value="2"/>
</dbReference>
<dbReference type="Proteomes" id="UP001454036">
    <property type="component" value="Unassembled WGS sequence"/>
</dbReference>
<evidence type="ECO:0000256" key="5">
    <source>
        <dbReference type="ARBA" id="ARBA00022771"/>
    </source>
</evidence>
<name>A0AAV3QQL6_LITER</name>
<feature type="domain" description="BRCT" evidence="12">
    <location>
        <begin position="499"/>
        <end position="588"/>
    </location>
</feature>
<dbReference type="PROSITE" id="PS51805">
    <property type="entry name" value="EPHD"/>
    <property type="match status" value="1"/>
</dbReference>
<dbReference type="GO" id="GO:0045944">
    <property type="term" value="P:positive regulation of transcription by RNA polymerase II"/>
    <property type="evidence" value="ECO:0007669"/>
    <property type="project" value="TreeGrafter"/>
</dbReference>
<keyword evidence="2" id="KW-0479">Metal-binding</keyword>
<evidence type="ECO:0000256" key="9">
    <source>
        <dbReference type="PROSITE-ProRule" id="PRU00175"/>
    </source>
</evidence>
<sequence length="726" mass="79918">MALTTSDTQKLLARFLNPWSLHLQKLGLELKCPLCLNLLNKPMLLPCNHIFCHGCIPNSTELYSECASCKSQFFDEDVRLAPHMENMVAIYRSLDATFSATFLQSLSSGAGLSSECLLGNSQKIGENKSGKEGTSSNRQPTVSLKANMQNHALLNACTLKKRETVCDVQDKVEQCVGLSKDSDNHMNPVQGVGDDGLQRAEIDMNHEPQPSPGSSNSFSATKDGDFGISDPLNTHSDTKLCKTRKTRENEMVMSRSEVDVEPTKEKLFQVVDVKRQKKQSYGSPEYVLQDPCHNQLGSSTTDIAISKSNMQSMIVQQNIAAQGPIENKSVCAFCHSSKISEGSGEMLHYANGKEVIGDISHHSNVITVHTKCIDWTPQVYYEGDVIKNLEPELARAAKLKCSCCGLKGAGLGCFAKSCRKSYHAPCAYEVQECRWDCDDFLMLCPSHNNLKFPREKSNRRKLPKLDSKTVNCVNSGEDPLTNNMLSKQLSQWAGLPNGQSDWVFCGSALSTEERHALVEFARICGAKVIKNFEHNVTHVVAATEGNGACRRTLKVLMAILHGKWIVSMDWVKACTGANSPMDEEPYEFGMDNHRCLGGPKAGRLRAMTNAPKLFEGLTFYVSGDFIADCKCDLLYLIHTAGGIIIKNTEQFMLDSCKAQSDTPSHIVVYNRDPPPGCPFGEGESIISQRKAEAVNIANGVGAEVVRHTWILESVAACQIIPFRNLS</sequence>
<dbReference type="InterPro" id="IPR031099">
    <property type="entry name" value="BRCA1-associated"/>
</dbReference>
<keyword evidence="8" id="KW-0539">Nucleus</keyword>
<dbReference type="GO" id="GO:0004842">
    <property type="term" value="F:ubiquitin-protein transferase activity"/>
    <property type="evidence" value="ECO:0007669"/>
    <property type="project" value="TreeGrafter"/>
</dbReference>
<feature type="domain" description="BRCT" evidence="12">
    <location>
        <begin position="609"/>
        <end position="726"/>
    </location>
</feature>
<dbReference type="InterPro" id="IPR001357">
    <property type="entry name" value="BRCT_dom"/>
</dbReference>
<keyword evidence="4" id="KW-0227">DNA damage</keyword>
<keyword evidence="3" id="KW-0677">Repeat</keyword>
<dbReference type="GO" id="GO:0005634">
    <property type="term" value="C:nucleus"/>
    <property type="evidence" value="ECO:0007669"/>
    <property type="project" value="UniProtKB-SubCell"/>
</dbReference>
<evidence type="ECO:0000256" key="8">
    <source>
        <dbReference type="ARBA" id="ARBA00023242"/>
    </source>
</evidence>
<protein>
    <submittedName>
        <fullName evidence="14">Uncharacterized protein</fullName>
    </submittedName>
</protein>
<dbReference type="SMART" id="SM00292">
    <property type="entry name" value="BRCT"/>
    <property type="match status" value="2"/>
</dbReference>
<dbReference type="Gene3D" id="3.30.40.10">
    <property type="entry name" value="Zinc/RING finger domain, C3HC4 (zinc finger)"/>
    <property type="match status" value="2"/>
</dbReference>
<evidence type="ECO:0000259" key="11">
    <source>
        <dbReference type="PROSITE" id="PS50089"/>
    </source>
</evidence>
<dbReference type="PANTHER" id="PTHR13763:SF9">
    <property type="entry name" value="BRCA1-ASSOCIATED RING DOMAIN PROTEIN 1"/>
    <property type="match status" value="1"/>
</dbReference>
<feature type="domain" description="RING-type" evidence="11">
    <location>
        <begin position="32"/>
        <end position="70"/>
    </location>
</feature>
<dbReference type="EMBL" id="BAABME010005710">
    <property type="protein sequence ID" value="GAA0166387.1"/>
    <property type="molecule type" value="Genomic_DNA"/>
</dbReference>
<evidence type="ECO:0000256" key="10">
    <source>
        <dbReference type="SAM" id="MobiDB-lite"/>
    </source>
</evidence>
<dbReference type="InterPro" id="IPR001841">
    <property type="entry name" value="Znf_RING"/>
</dbReference>
<dbReference type="Pfam" id="PF00533">
    <property type="entry name" value="BRCT"/>
    <property type="match status" value="1"/>
</dbReference>
<dbReference type="InterPro" id="IPR017907">
    <property type="entry name" value="Znf_RING_CS"/>
</dbReference>
<dbReference type="AlphaFoldDB" id="A0AAV3QQL6"/>
<evidence type="ECO:0000256" key="2">
    <source>
        <dbReference type="ARBA" id="ARBA00022723"/>
    </source>
</evidence>
<dbReference type="Pfam" id="PF13445">
    <property type="entry name" value="zf-RING_UBOX"/>
    <property type="match status" value="1"/>
</dbReference>
<evidence type="ECO:0000256" key="7">
    <source>
        <dbReference type="ARBA" id="ARBA00023204"/>
    </source>
</evidence>
<evidence type="ECO:0000259" key="12">
    <source>
        <dbReference type="PROSITE" id="PS50172"/>
    </source>
</evidence>
<evidence type="ECO:0000313" key="14">
    <source>
        <dbReference type="EMBL" id="GAA0166387.1"/>
    </source>
</evidence>
<proteinExistence type="predicted"/>
<dbReference type="SMART" id="SM00184">
    <property type="entry name" value="RING"/>
    <property type="match status" value="1"/>
</dbReference>
<evidence type="ECO:0000313" key="15">
    <source>
        <dbReference type="Proteomes" id="UP001454036"/>
    </source>
</evidence>
<dbReference type="FunFam" id="3.40.50.10190:FF:000006">
    <property type="entry name" value="Breast cancer type 1 susceptibility protein homolog"/>
    <property type="match status" value="1"/>
</dbReference>
<evidence type="ECO:0000256" key="1">
    <source>
        <dbReference type="ARBA" id="ARBA00004123"/>
    </source>
</evidence>
<feature type="compositionally biased region" description="Basic and acidic residues" evidence="10">
    <location>
        <begin position="236"/>
        <end position="258"/>
    </location>
</feature>
<dbReference type="PROSITE" id="PS50089">
    <property type="entry name" value="ZF_RING_2"/>
    <property type="match status" value="1"/>
</dbReference>
<evidence type="ECO:0000256" key="3">
    <source>
        <dbReference type="ARBA" id="ARBA00022737"/>
    </source>
</evidence>
<keyword evidence="15" id="KW-1185">Reference proteome</keyword>
<evidence type="ECO:0000256" key="4">
    <source>
        <dbReference type="ARBA" id="ARBA00022763"/>
    </source>
</evidence>
<dbReference type="PROSITE" id="PS50172">
    <property type="entry name" value="BRCT"/>
    <property type="match status" value="2"/>
</dbReference>
<gene>
    <name evidence="14" type="ORF">LIER_21551</name>
</gene>
<keyword evidence="6" id="KW-0862">Zinc</keyword>
<keyword evidence="5 9" id="KW-0863">Zinc-finger</keyword>
<dbReference type="SUPFAM" id="SSF57850">
    <property type="entry name" value="RING/U-box"/>
    <property type="match status" value="1"/>
</dbReference>
<dbReference type="PROSITE" id="PS00518">
    <property type="entry name" value="ZF_RING_1"/>
    <property type="match status" value="1"/>
</dbReference>
<dbReference type="InterPro" id="IPR013083">
    <property type="entry name" value="Znf_RING/FYVE/PHD"/>
</dbReference>
<reference evidence="14 15" key="1">
    <citation type="submission" date="2024-01" db="EMBL/GenBank/DDBJ databases">
        <title>The complete chloroplast genome sequence of Lithospermum erythrorhizon: insights into the phylogenetic relationship among Boraginaceae species and the maternal lineages of purple gromwells.</title>
        <authorList>
            <person name="Okada T."/>
            <person name="Watanabe K."/>
        </authorList>
    </citation>
    <scope>NUCLEOTIDE SEQUENCE [LARGE SCALE GENOMIC DNA]</scope>
</reference>
<dbReference type="Pfam" id="PF13771">
    <property type="entry name" value="zf-HC5HC2H"/>
    <property type="match status" value="1"/>
</dbReference>
<dbReference type="InterPro" id="IPR027370">
    <property type="entry name" value="Znf-RING_euk"/>
</dbReference>
<dbReference type="CDD" id="cd17734">
    <property type="entry name" value="BRCT_Bard1_rpt1"/>
    <property type="match status" value="1"/>
</dbReference>
<dbReference type="InterPro" id="IPR034732">
    <property type="entry name" value="EPHD"/>
</dbReference>
<feature type="domain" description="PHD-type" evidence="13">
    <location>
        <begin position="328"/>
        <end position="448"/>
    </location>
</feature>
<dbReference type="GO" id="GO:0008270">
    <property type="term" value="F:zinc ion binding"/>
    <property type="evidence" value="ECO:0007669"/>
    <property type="project" value="UniProtKB-KW"/>
</dbReference>
<dbReference type="SUPFAM" id="SSF52113">
    <property type="entry name" value="BRCT domain"/>
    <property type="match status" value="2"/>
</dbReference>